<feature type="region of interest" description="Disordered" evidence="1">
    <location>
        <begin position="1"/>
        <end position="49"/>
    </location>
</feature>
<dbReference type="Proteomes" id="UP001562425">
    <property type="component" value="Unassembled WGS sequence"/>
</dbReference>
<dbReference type="AlphaFoldDB" id="A0ABD1D3P6"/>
<protein>
    <submittedName>
        <fullName evidence="2">Uncharacterized protein</fullName>
    </submittedName>
</protein>
<name>A0ABD1D3P6_CULPP</name>
<proteinExistence type="predicted"/>
<evidence type="ECO:0000313" key="3">
    <source>
        <dbReference type="Proteomes" id="UP001562425"/>
    </source>
</evidence>
<feature type="compositionally biased region" description="Polar residues" evidence="1">
    <location>
        <begin position="1"/>
        <end position="16"/>
    </location>
</feature>
<dbReference type="Gene3D" id="3.40.50.720">
    <property type="entry name" value="NAD(P)-binding Rossmann-like Domain"/>
    <property type="match status" value="1"/>
</dbReference>
<accession>A0ABD1D3P6</accession>
<feature type="compositionally biased region" description="Gly residues" evidence="1">
    <location>
        <begin position="29"/>
        <end position="42"/>
    </location>
</feature>
<feature type="non-terminal residue" evidence="2">
    <location>
        <position position="92"/>
    </location>
</feature>
<comment type="caution">
    <text evidence="2">The sequence shown here is derived from an EMBL/GenBank/DDBJ whole genome shotgun (WGS) entry which is preliminary data.</text>
</comment>
<keyword evidence="3" id="KW-1185">Reference proteome</keyword>
<dbReference type="EMBL" id="JBEHCU010007706">
    <property type="protein sequence ID" value="KAL1392935.1"/>
    <property type="molecule type" value="Genomic_DNA"/>
</dbReference>
<gene>
    <name evidence="2" type="ORF">pipiens_012109</name>
</gene>
<reference evidence="2 3" key="1">
    <citation type="submission" date="2024-05" db="EMBL/GenBank/DDBJ databases">
        <title>Culex pipiens pipiens assembly and annotation.</title>
        <authorList>
            <person name="Alout H."/>
            <person name="Durand T."/>
        </authorList>
    </citation>
    <scope>NUCLEOTIDE SEQUENCE [LARGE SCALE GENOMIC DNA]</scope>
    <source>
        <strain evidence="2">HA-2024</strain>
        <tissue evidence="2">Whole body</tissue>
    </source>
</reference>
<sequence>MTVASLQQEVLNQSAPSAPETELPASPSAGGGGGGGGGGGSSTSGATPLVVPTAEPIVIDSPAAVDLKLTEIQQFYDRCNVFITGGTGFLGK</sequence>
<evidence type="ECO:0000313" key="2">
    <source>
        <dbReference type="EMBL" id="KAL1392935.1"/>
    </source>
</evidence>
<organism evidence="2 3">
    <name type="scientific">Culex pipiens pipiens</name>
    <name type="common">Northern house mosquito</name>
    <dbReference type="NCBI Taxonomy" id="38569"/>
    <lineage>
        <taxon>Eukaryota</taxon>
        <taxon>Metazoa</taxon>
        <taxon>Ecdysozoa</taxon>
        <taxon>Arthropoda</taxon>
        <taxon>Hexapoda</taxon>
        <taxon>Insecta</taxon>
        <taxon>Pterygota</taxon>
        <taxon>Neoptera</taxon>
        <taxon>Endopterygota</taxon>
        <taxon>Diptera</taxon>
        <taxon>Nematocera</taxon>
        <taxon>Culicoidea</taxon>
        <taxon>Culicidae</taxon>
        <taxon>Culicinae</taxon>
        <taxon>Culicini</taxon>
        <taxon>Culex</taxon>
        <taxon>Culex</taxon>
    </lineage>
</organism>
<evidence type="ECO:0000256" key="1">
    <source>
        <dbReference type="SAM" id="MobiDB-lite"/>
    </source>
</evidence>